<dbReference type="CDD" id="cd03809">
    <property type="entry name" value="GT4_MtfB-like"/>
    <property type="match status" value="1"/>
</dbReference>
<feature type="domain" description="Glycosyltransferase subfamily 4-like N-terminal" evidence="3">
    <location>
        <begin position="16"/>
        <end position="171"/>
    </location>
</feature>
<evidence type="ECO:0000256" key="1">
    <source>
        <dbReference type="ARBA" id="ARBA00022679"/>
    </source>
</evidence>
<organism evidence="4 5">
    <name type="scientific">Hallerella porci</name>
    <dbReference type="NCBI Taxonomy" id="1945871"/>
    <lineage>
        <taxon>Bacteria</taxon>
        <taxon>Pseudomonadati</taxon>
        <taxon>Fibrobacterota</taxon>
        <taxon>Fibrobacteria</taxon>
        <taxon>Fibrobacterales</taxon>
        <taxon>Fibrobacteraceae</taxon>
        <taxon>Hallerella</taxon>
    </lineage>
</organism>
<dbReference type="PANTHER" id="PTHR46401">
    <property type="entry name" value="GLYCOSYLTRANSFERASE WBBK-RELATED"/>
    <property type="match status" value="1"/>
</dbReference>
<evidence type="ECO:0000259" key="3">
    <source>
        <dbReference type="Pfam" id="PF13439"/>
    </source>
</evidence>
<dbReference type="Gene3D" id="3.40.50.2000">
    <property type="entry name" value="Glycogen Phosphorylase B"/>
    <property type="match status" value="2"/>
</dbReference>
<gene>
    <name evidence="4" type="ORF">B0H50_101282</name>
</gene>
<protein>
    <submittedName>
        <fullName evidence="4">Glycosyltransferase involved in cell wall biosynthesis</fullName>
    </submittedName>
</protein>
<evidence type="ECO:0000313" key="5">
    <source>
        <dbReference type="Proteomes" id="UP000245523"/>
    </source>
</evidence>
<sequence>MKIGIDVKLLRSNSAGIKVYLESLLTELQKIDTENEYILFSPSPVSYKLFAKNFSYRILPTRLPGILWQQYELPHFVKAENIQVFWGPEQTIFLKKLRGVRKVLTVHDFVYRRFPKTMERSVRLITAYFGTRSIRKSDAIVCVSNFTAQELKTLYPSIQAEKIRVISNGIAEENTRTEFSKKEDFLFFSGSLEPRKNLQTLLTALEILAKKNIRPQLKIAGPAGWKNQKFLDQLKNSPIQNSVEILGFVSPQKLCELYQTCRGFVFPTLYEGFGLPALEALQNGARVLVSSHSPMQDFLGPLGIYFDPHRTESLATAIENFWMHPEKASYTKEENEKRLQILKQFSWENSAQKLKSLFENLGENSR</sequence>
<evidence type="ECO:0000313" key="4">
    <source>
        <dbReference type="EMBL" id="PWL04267.1"/>
    </source>
</evidence>
<accession>A0ABX5LPB3</accession>
<feature type="domain" description="Glycosyl transferase family 1" evidence="2">
    <location>
        <begin position="176"/>
        <end position="337"/>
    </location>
</feature>
<reference evidence="4 5" key="1">
    <citation type="submission" date="2018-05" db="EMBL/GenBank/DDBJ databases">
        <title>Animal gut microbial communities from fecal samples from Wisconsin, USA.</title>
        <authorList>
            <person name="Neumann A."/>
        </authorList>
    </citation>
    <scope>NUCLEOTIDE SEQUENCE [LARGE SCALE GENOMIC DNA]</scope>
    <source>
        <strain evidence="4 5">UWS4</strain>
    </source>
</reference>
<dbReference type="RefSeq" id="WP_109587121.1">
    <property type="nucleotide sequence ID" value="NZ_JAXEIU010000055.1"/>
</dbReference>
<keyword evidence="1" id="KW-0808">Transferase</keyword>
<dbReference type="Pfam" id="PF00534">
    <property type="entry name" value="Glycos_transf_1"/>
    <property type="match status" value="1"/>
</dbReference>
<dbReference type="Proteomes" id="UP000245523">
    <property type="component" value="Unassembled WGS sequence"/>
</dbReference>
<dbReference type="InterPro" id="IPR028098">
    <property type="entry name" value="Glyco_trans_4-like_N"/>
</dbReference>
<keyword evidence="5" id="KW-1185">Reference proteome</keyword>
<dbReference type="PANTHER" id="PTHR46401:SF2">
    <property type="entry name" value="GLYCOSYLTRANSFERASE WBBK-RELATED"/>
    <property type="match status" value="1"/>
</dbReference>
<name>A0ABX5LPB3_9BACT</name>
<evidence type="ECO:0000259" key="2">
    <source>
        <dbReference type="Pfam" id="PF00534"/>
    </source>
</evidence>
<dbReference type="Pfam" id="PF13439">
    <property type="entry name" value="Glyco_transf_4"/>
    <property type="match status" value="1"/>
</dbReference>
<dbReference type="InterPro" id="IPR001296">
    <property type="entry name" value="Glyco_trans_1"/>
</dbReference>
<comment type="caution">
    <text evidence="4">The sequence shown here is derived from an EMBL/GenBank/DDBJ whole genome shotgun (WGS) entry which is preliminary data.</text>
</comment>
<dbReference type="SUPFAM" id="SSF53756">
    <property type="entry name" value="UDP-Glycosyltransferase/glycogen phosphorylase"/>
    <property type="match status" value="1"/>
</dbReference>
<proteinExistence type="predicted"/>
<dbReference type="EMBL" id="QGHD01000001">
    <property type="protein sequence ID" value="PWL04267.1"/>
    <property type="molecule type" value="Genomic_DNA"/>
</dbReference>